<dbReference type="GO" id="GO:0030288">
    <property type="term" value="C:outer membrane-bounded periplasmic space"/>
    <property type="evidence" value="ECO:0007669"/>
    <property type="project" value="UniProtKB-ARBA"/>
</dbReference>
<dbReference type="PANTHER" id="PTHR30290">
    <property type="entry name" value="PERIPLASMIC BINDING COMPONENT OF ABC TRANSPORTER"/>
    <property type="match status" value="1"/>
</dbReference>
<evidence type="ECO:0000256" key="1">
    <source>
        <dbReference type="ARBA" id="ARBA00004418"/>
    </source>
</evidence>
<evidence type="ECO:0000313" key="6">
    <source>
        <dbReference type="EMBL" id="KOF19523.1"/>
    </source>
</evidence>
<name>A0A0L8BY50_ENSAD</name>
<dbReference type="SUPFAM" id="SSF53850">
    <property type="entry name" value="Periplasmic binding protein-like II"/>
    <property type="match status" value="1"/>
</dbReference>
<dbReference type="PANTHER" id="PTHR30290:SF38">
    <property type="entry name" value="D,D-DIPEPTIDE-BINDING PERIPLASMIC PROTEIN DDPA-RELATED"/>
    <property type="match status" value="1"/>
</dbReference>
<dbReference type="GO" id="GO:0043190">
    <property type="term" value="C:ATP-binding cassette (ABC) transporter complex"/>
    <property type="evidence" value="ECO:0007669"/>
    <property type="project" value="InterPro"/>
</dbReference>
<evidence type="ECO:0000256" key="3">
    <source>
        <dbReference type="ARBA" id="ARBA00022729"/>
    </source>
</evidence>
<feature type="domain" description="Solute-binding protein family 5" evidence="5">
    <location>
        <begin position="93"/>
        <end position="418"/>
    </location>
</feature>
<dbReference type="PIRSF" id="PIRSF002741">
    <property type="entry name" value="MppA"/>
    <property type="match status" value="1"/>
</dbReference>
<protein>
    <submittedName>
        <fullName evidence="6">ABC transporter substrate-binding protein</fullName>
    </submittedName>
</protein>
<gene>
    <name evidence="6" type="ORF">AC244_12235</name>
</gene>
<keyword evidence="3 4" id="KW-0732">Signal</keyword>
<dbReference type="EMBL" id="LGAP01000005">
    <property type="protein sequence ID" value="KOF19523.1"/>
    <property type="molecule type" value="Genomic_DNA"/>
</dbReference>
<proteinExistence type="inferred from homology"/>
<dbReference type="PATRIC" id="fig|106592.7.peg.6395"/>
<evidence type="ECO:0000256" key="2">
    <source>
        <dbReference type="ARBA" id="ARBA00005695"/>
    </source>
</evidence>
<organism evidence="6 7">
    <name type="scientific">Ensifer adhaerens</name>
    <name type="common">Sinorhizobium morelense</name>
    <dbReference type="NCBI Taxonomy" id="106592"/>
    <lineage>
        <taxon>Bacteria</taxon>
        <taxon>Pseudomonadati</taxon>
        <taxon>Pseudomonadota</taxon>
        <taxon>Alphaproteobacteria</taxon>
        <taxon>Hyphomicrobiales</taxon>
        <taxon>Rhizobiaceae</taxon>
        <taxon>Sinorhizobium/Ensifer group</taxon>
        <taxon>Ensifer</taxon>
    </lineage>
</organism>
<evidence type="ECO:0000256" key="4">
    <source>
        <dbReference type="SAM" id="SignalP"/>
    </source>
</evidence>
<dbReference type="InterPro" id="IPR000914">
    <property type="entry name" value="SBP_5_dom"/>
</dbReference>
<reference evidence="7" key="1">
    <citation type="submission" date="2015-07" db="EMBL/GenBank/DDBJ databases">
        <title>Whole genome sequence of an Ensifer adhaerens strain isolated from a cave pool in the Wind Cave National Park.</title>
        <authorList>
            <person name="Eng W.W.H."/>
            <person name="Gan H.M."/>
            <person name="Barton H.A."/>
            <person name="Savka M.A."/>
        </authorList>
    </citation>
    <scope>NUCLEOTIDE SEQUENCE [LARGE SCALE GENOMIC DNA]</scope>
    <source>
        <strain evidence="7">SD006</strain>
    </source>
</reference>
<dbReference type="OrthoDB" id="8144963at2"/>
<dbReference type="Gene3D" id="3.90.76.10">
    <property type="entry name" value="Dipeptide-binding Protein, Domain 1"/>
    <property type="match status" value="1"/>
</dbReference>
<dbReference type="RefSeq" id="WP_053249085.1">
    <property type="nucleotide sequence ID" value="NZ_LGAP01000005.1"/>
</dbReference>
<feature type="signal peptide" evidence="4">
    <location>
        <begin position="1"/>
        <end position="40"/>
    </location>
</feature>
<dbReference type="Proteomes" id="UP000037425">
    <property type="component" value="Unassembled WGS sequence"/>
</dbReference>
<dbReference type="InterPro" id="IPR039424">
    <property type="entry name" value="SBP_5"/>
</dbReference>
<sequence>MTGNTIDSGELSRLSRKGRRSILASAALALLLSTSTAALAQDANFDPDASVVIGSLYEPQNLDNTAGAGQGINEAFNGNVYEALFTLTDAGDVAPGLVAEQTVSEDGLTYTFKLRPNVTFHSGDPLTAQDVKHSIERVVAPDSKSSRKKSLATISEIQTPDDQTVVVKLSARSISLPYNLSYVWIVNDAAKDLNAGEDGTGPYRLDEWRRGSSLALTRNDKYWGTAPTNGEVVFQYFTDATALNNALLTGAVDVITSVQSPDSIAQFKDNPDFTVTAGQSTTKELLAFNDRVEPFNNVKVRKAIARAIDDKKLLESIWGEYGTLIGSFVPPTDPWYVDLTAVDAYDVESAKALLKEAGFADGFSFKLDTPNYDPHPIVAQFLQSELAKVGIKVEINVITANEWYTKVYKAHDFQATLQEHVNHRDIVFYGNPDFYWGYNNPEVVDLIKASEAAANTDEQTAKLTEANRIIAEDAASNWLYLYPQIVVSSSAVTGYPLNGLNSQFFAYNIKKSGN</sequence>
<dbReference type="AlphaFoldDB" id="A0A0L8BY50"/>
<dbReference type="Pfam" id="PF00496">
    <property type="entry name" value="SBP_bac_5"/>
    <property type="match status" value="1"/>
</dbReference>
<feature type="chain" id="PRO_5005581277" evidence="4">
    <location>
        <begin position="41"/>
        <end position="514"/>
    </location>
</feature>
<comment type="subcellular location">
    <subcellularLocation>
        <location evidence="1">Periplasm</location>
    </subcellularLocation>
</comment>
<evidence type="ECO:0000313" key="7">
    <source>
        <dbReference type="Proteomes" id="UP000037425"/>
    </source>
</evidence>
<dbReference type="Gene3D" id="3.40.190.10">
    <property type="entry name" value="Periplasmic binding protein-like II"/>
    <property type="match status" value="1"/>
</dbReference>
<accession>A0A0L8BY50</accession>
<comment type="caution">
    <text evidence="6">The sequence shown here is derived from an EMBL/GenBank/DDBJ whole genome shotgun (WGS) entry which is preliminary data.</text>
</comment>
<dbReference type="GO" id="GO:0015833">
    <property type="term" value="P:peptide transport"/>
    <property type="evidence" value="ECO:0007669"/>
    <property type="project" value="TreeGrafter"/>
</dbReference>
<dbReference type="CDD" id="cd08494">
    <property type="entry name" value="PBP2_NikA_DppA_OppA_like_6"/>
    <property type="match status" value="1"/>
</dbReference>
<dbReference type="Gene3D" id="3.10.105.10">
    <property type="entry name" value="Dipeptide-binding Protein, Domain 3"/>
    <property type="match status" value="1"/>
</dbReference>
<comment type="similarity">
    <text evidence="2">Belongs to the bacterial solute-binding protein 5 family.</text>
</comment>
<dbReference type="GO" id="GO:1904680">
    <property type="term" value="F:peptide transmembrane transporter activity"/>
    <property type="evidence" value="ECO:0007669"/>
    <property type="project" value="TreeGrafter"/>
</dbReference>
<dbReference type="InterPro" id="IPR030678">
    <property type="entry name" value="Peptide/Ni-bd"/>
</dbReference>
<evidence type="ECO:0000259" key="5">
    <source>
        <dbReference type="Pfam" id="PF00496"/>
    </source>
</evidence>